<feature type="disulfide bond" evidence="1">
    <location>
        <begin position="74"/>
        <end position="83"/>
    </location>
</feature>
<reference evidence="5" key="1">
    <citation type="submission" date="2020-07" db="EMBL/GenBank/DDBJ databases">
        <title>Multicomponent nature underlies the extraordinary mechanical properties of spider dragline silk.</title>
        <authorList>
            <person name="Kono N."/>
            <person name="Nakamura H."/>
            <person name="Mori M."/>
            <person name="Yoshida Y."/>
            <person name="Ohtoshi R."/>
            <person name="Malay A.D."/>
            <person name="Moran D.A.P."/>
            <person name="Tomita M."/>
            <person name="Numata K."/>
            <person name="Arakawa K."/>
        </authorList>
    </citation>
    <scope>NUCLEOTIDE SEQUENCE</scope>
</reference>
<accession>A0A8X6ISM5</accession>
<comment type="caution">
    <text evidence="1">Lacks conserved residue(s) required for the propagation of feature annotation.</text>
</comment>
<feature type="region of interest" description="Disordered" evidence="2">
    <location>
        <begin position="198"/>
        <end position="225"/>
    </location>
</feature>
<evidence type="ECO:0000313" key="6">
    <source>
        <dbReference type="Proteomes" id="UP000887116"/>
    </source>
</evidence>
<dbReference type="AlphaFoldDB" id="A0A8X6ISM5"/>
<protein>
    <submittedName>
        <fullName evidence="5">Low-density lipoprotein receptor-related protein 2</fullName>
    </submittedName>
</protein>
<comment type="caution">
    <text evidence="5">The sequence shown here is derived from an EMBL/GenBank/DDBJ whole genome shotgun (WGS) entry which is preliminary data.</text>
</comment>
<evidence type="ECO:0000313" key="5">
    <source>
        <dbReference type="EMBL" id="GFR27739.1"/>
    </source>
</evidence>
<evidence type="ECO:0000256" key="3">
    <source>
        <dbReference type="SAM" id="Phobius"/>
    </source>
</evidence>
<keyword evidence="1" id="KW-1015">Disulfide bond</keyword>
<keyword evidence="1" id="KW-0245">EGF-like domain</keyword>
<keyword evidence="3" id="KW-0812">Transmembrane</keyword>
<gene>
    <name evidence="5" type="primary">LRP2_7</name>
    <name evidence="5" type="ORF">TNCT_307471</name>
</gene>
<organism evidence="5 6">
    <name type="scientific">Trichonephila clavata</name>
    <name type="common">Joro spider</name>
    <name type="synonym">Nephila clavata</name>
    <dbReference type="NCBI Taxonomy" id="2740835"/>
    <lineage>
        <taxon>Eukaryota</taxon>
        <taxon>Metazoa</taxon>
        <taxon>Ecdysozoa</taxon>
        <taxon>Arthropoda</taxon>
        <taxon>Chelicerata</taxon>
        <taxon>Arachnida</taxon>
        <taxon>Araneae</taxon>
        <taxon>Araneomorphae</taxon>
        <taxon>Entelegynae</taxon>
        <taxon>Araneoidea</taxon>
        <taxon>Nephilidae</taxon>
        <taxon>Trichonephila</taxon>
    </lineage>
</organism>
<evidence type="ECO:0000259" key="4">
    <source>
        <dbReference type="PROSITE" id="PS50026"/>
    </source>
</evidence>
<evidence type="ECO:0000256" key="1">
    <source>
        <dbReference type="PROSITE-ProRule" id="PRU00076"/>
    </source>
</evidence>
<keyword evidence="5" id="KW-0675">Receptor</keyword>
<dbReference type="SUPFAM" id="SSF57196">
    <property type="entry name" value="EGF/Laminin"/>
    <property type="match status" value="2"/>
</dbReference>
<keyword evidence="3" id="KW-1133">Transmembrane helix</keyword>
<dbReference type="SMART" id="SM00181">
    <property type="entry name" value="EGF"/>
    <property type="match status" value="2"/>
</dbReference>
<dbReference type="InterPro" id="IPR000742">
    <property type="entry name" value="EGF"/>
</dbReference>
<dbReference type="Gene3D" id="2.10.25.10">
    <property type="entry name" value="Laminin"/>
    <property type="match status" value="2"/>
</dbReference>
<keyword evidence="3" id="KW-0472">Membrane</keyword>
<name>A0A8X6ISM5_TRICU</name>
<proteinExistence type="predicted"/>
<keyword evidence="5" id="KW-0449">Lipoprotein</keyword>
<sequence>LNRCANHTCTQLCFPTRTSYVCKCSTDYEKDHSRCKIVTTTRPPPPTQEPTCPKDYCKHGAKCIVSGGEFFCHCPSEFEGDKCELQTAAAQGVYDYSWVVGLVVAVFSLGTVVSIIIICRMNRRFRYPCPANRANRFPQGEIDKGKRKSCRNFPEYLVGSEVVVDWLWTRMTEVPATNLCPEKQYPSSKRGSTILYSRKKQKFSPTPSPMTGTLKGGRPTIPVTRPSSAKARLGRALNSALMKFR</sequence>
<evidence type="ECO:0000256" key="2">
    <source>
        <dbReference type="SAM" id="MobiDB-lite"/>
    </source>
</evidence>
<feature type="transmembrane region" description="Helical" evidence="3">
    <location>
        <begin position="96"/>
        <end position="118"/>
    </location>
</feature>
<keyword evidence="6" id="KW-1185">Reference proteome</keyword>
<feature type="domain" description="EGF-like" evidence="4">
    <location>
        <begin position="48"/>
        <end position="84"/>
    </location>
</feature>
<dbReference type="Pfam" id="PF00008">
    <property type="entry name" value="EGF"/>
    <property type="match status" value="1"/>
</dbReference>
<dbReference type="PROSITE" id="PS50026">
    <property type="entry name" value="EGF_3"/>
    <property type="match status" value="1"/>
</dbReference>
<dbReference type="EMBL" id="BMAO01038907">
    <property type="protein sequence ID" value="GFR27739.1"/>
    <property type="molecule type" value="Genomic_DNA"/>
</dbReference>
<dbReference type="PROSITE" id="PS00022">
    <property type="entry name" value="EGF_1"/>
    <property type="match status" value="1"/>
</dbReference>
<dbReference type="CDD" id="cd00054">
    <property type="entry name" value="EGF_CA"/>
    <property type="match status" value="1"/>
</dbReference>
<feature type="non-terminal residue" evidence="5">
    <location>
        <position position="245"/>
    </location>
</feature>
<dbReference type="Proteomes" id="UP000887116">
    <property type="component" value="Unassembled WGS sequence"/>
</dbReference>